<dbReference type="NCBIfam" id="TIGR00252">
    <property type="entry name" value="YraN family protein"/>
    <property type="match status" value="1"/>
</dbReference>
<dbReference type="InterPro" id="IPR003509">
    <property type="entry name" value="UPF0102_YraN-like"/>
</dbReference>
<dbReference type="HAMAP" id="MF_00048">
    <property type="entry name" value="UPF0102"/>
    <property type="match status" value="1"/>
</dbReference>
<dbReference type="OrthoDB" id="9794876at2"/>
<gene>
    <name evidence="3" type="ORF">ET475_14985</name>
</gene>
<keyword evidence="4" id="KW-1185">Reference proteome</keyword>
<dbReference type="Gene3D" id="3.40.1350.10">
    <property type="match status" value="1"/>
</dbReference>
<dbReference type="EMBL" id="CP035494">
    <property type="protein sequence ID" value="QAY61157.1"/>
    <property type="molecule type" value="Genomic_DNA"/>
</dbReference>
<protein>
    <recommendedName>
        <fullName evidence="2">UPF0102 protein ET475_14985</fullName>
    </recommendedName>
</protein>
<dbReference type="SUPFAM" id="SSF52980">
    <property type="entry name" value="Restriction endonuclease-like"/>
    <property type="match status" value="1"/>
</dbReference>
<comment type="similarity">
    <text evidence="1 2">Belongs to the UPF0102 family.</text>
</comment>
<evidence type="ECO:0000313" key="4">
    <source>
        <dbReference type="Proteomes" id="UP000293995"/>
    </source>
</evidence>
<dbReference type="InterPro" id="IPR011856">
    <property type="entry name" value="tRNA_endonuc-like_dom_sf"/>
</dbReference>
<dbReference type="KEGG" id="mprt:ET475_14985"/>
<accession>A0A4P6ELQ8</accession>
<dbReference type="CDD" id="cd20736">
    <property type="entry name" value="PoNe_Nuclease"/>
    <property type="match status" value="1"/>
</dbReference>
<dbReference type="RefSeq" id="WP_129392048.1">
    <property type="nucleotide sequence ID" value="NZ_CP035494.1"/>
</dbReference>
<dbReference type="InterPro" id="IPR011335">
    <property type="entry name" value="Restrct_endonuc-II-like"/>
</dbReference>
<dbReference type="GO" id="GO:0003676">
    <property type="term" value="F:nucleic acid binding"/>
    <property type="evidence" value="ECO:0007669"/>
    <property type="project" value="InterPro"/>
</dbReference>
<evidence type="ECO:0000256" key="1">
    <source>
        <dbReference type="ARBA" id="ARBA00006738"/>
    </source>
</evidence>
<reference evidence="3 4" key="1">
    <citation type="submission" date="2019-01" db="EMBL/GenBank/DDBJ databases">
        <title>Genome sequencing of strain DFW100M-13.</title>
        <authorList>
            <person name="Heo J."/>
            <person name="Kim S.-J."/>
            <person name="Kim J.-S."/>
            <person name="Hong S.-B."/>
            <person name="Kwon S.-W."/>
        </authorList>
    </citation>
    <scope>NUCLEOTIDE SEQUENCE [LARGE SCALE GENOMIC DNA]</scope>
    <source>
        <strain evidence="3 4">DFW100M-13</strain>
    </source>
</reference>
<dbReference type="Pfam" id="PF02021">
    <property type="entry name" value="UPF0102"/>
    <property type="match status" value="1"/>
</dbReference>
<dbReference type="NCBIfam" id="NF009154">
    <property type="entry name" value="PRK12497.3-3"/>
    <property type="match status" value="1"/>
</dbReference>
<evidence type="ECO:0000256" key="2">
    <source>
        <dbReference type="HAMAP-Rule" id="MF_00048"/>
    </source>
</evidence>
<dbReference type="PANTHER" id="PTHR34039">
    <property type="entry name" value="UPF0102 PROTEIN YRAN"/>
    <property type="match status" value="1"/>
</dbReference>
<proteinExistence type="inferred from homology"/>
<name>A0A4P6ELQ8_9MICO</name>
<sequence>MAAKDELGRAGEKRAVAYLTARGFDILDRNWRAPSGEVDVVACTGGNLVFVEVKTRRTDLFGDPLAAVDARKRARIWGLAHMWCAAHPADARGRRCRLDVIGITGSDPATARLEHMEDVPWV</sequence>
<dbReference type="AlphaFoldDB" id="A0A4P6ELQ8"/>
<dbReference type="Proteomes" id="UP000293995">
    <property type="component" value="Chromosome"/>
</dbReference>
<evidence type="ECO:0000313" key="3">
    <source>
        <dbReference type="EMBL" id="QAY61157.1"/>
    </source>
</evidence>
<dbReference type="PANTHER" id="PTHR34039:SF1">
    <property type="entry name" value="UPF0102 PROTEIN YRAN"/>
    <property type="match status" value="1"/>
</dbReference>
<dbReference type="NCBIfam" id="NF009150">
    <property type="entry name" value="PRK12497.1-3"/>
    <property type="match status" value="1"/>
</dbReference>
<organism evidence="3 4">
    <name type="scientific">Microbacterium protaetiae</name>
    <dbReference type="NCBI Taxonomy" id="2509458"/>
    <lineage>
        <taxon>Bacteria</taxon>
        <taxon>Bacillati</taxon>
        <taxon>Actinomycetota</taxon>
        <taxon>Actinomycetes</taxon>
        <taxon>Micrococcales</taxon>
        <taxon>Microbacteriaceae</taxon>
        <taxon>Microbacterium</taxon>
    </lineage>
</organism>